<dbReference type="AlphaFoldDB" id="A0A7J6I2A5"/>
<evidence type="ECO:0000313" key="8">
    <source>
        <dbReference type="EMBL" id="KAF4401653.1"/>
    </source>
</evidence>
<feature type="domain" description="SANT" evidence="6">
    <location>
        <begin position="145"/>
        <end position="203"/>
    </location>
</feature>
<evidence type="ECO:0000256" key="2">
    <source>
        <dbReference type="ARBA" id="ARBA00023015"/>
    </source>
</evidence>
<evidence type="ECO:0000259" key="6">
    <source>
        <dbReference type="PROSITE" id="PS51293"/>
    </source>
</evidence>
<proteinExistence type="predicted"/>
<dbReference type="CDD" id="cd00167">
    <property type="entry name" value="SANT"/>
    <property type="match status" value="1"/>
</dbReference>
<dbReference type="InterPro" id="IPR009057">
    <property type="entry name" value="Homeodomain-like_sf"/>
</dbReference>
<evidence type="ECO:0000256" key="4">
    <source>
        <dbReference type="ARBA" id="ARBA00023242"/>
    </source>
</evidence>
<protein>
    <submittedName>
        <fullName evidence="8">Uncharacterized protein</fullName>
    </submittedName>
</protein>
<evidence type="ECO:0000259" key="7">
    <source>
        <dbReference type="PROSITE" id="PS51294"/>
    </source>
</evidence>
<dbReference type="SMART" id="SM00717">
    <property type="entry name" value="SANT"/>
    <property type="match status" value="1"/>
</dbReference>
<feature type="domain" description="HTH myb-type" evidence="7">
    <location>
        <begin position="146"/>
        <end position="198"/>
    </location>
</feature>
<gene>
    <name evidence="8" type="ORF">G4B88_001847</name>
</gene>
<feature type="domain" description="Myb-like" evidence="5">
    <location>
        <begin position="142"/>
        <end position="194"/>
    </location>
</feature>
<reference evidence="8 9" key="1">
    <citation type="journal article" date="2020" name="bioRxiv">
        <title>Sequence and annotation of 42 cannabis genomes reveals extensive copy number variation in cannabinoid synthesis and pathogen resistance genes.</title>
        <authorList>
            <person name="Mckernan K.J."/>
            <person name="Helbert Y."/>
            <person name="Kane L.T."/>
            <person name="Ebling H."/>
            <person name="Zhang L."/>
            <person name="Liu B."/>
            <person name="Eaton Z."/>
            <person name="Mclaughlin S."/>
            <person name="Kingan S."/>
            <person name="Baybayan P."/>
            <person name="Concepcion G."/>
            <person name="Jordan M."/>
            <person name="Riva A."/>
            <person name="Barbazuk W."/>
            <person name="Harkins T."/>
        </authorList>
    </citation>
    <scope>NUCLEOTIDE SEQUENCE [LARGE SCALE GENOMIC DNA]</scope>
    <source>
        <strain evidence="9">cv. Jamaican Lion 4</strain>
        <tissue evidence="8">Leaf</tissue>
    </source>
</reference>
<dbReference type="GO" id="GO:0005634">
    <property type="term" value="C:nucleus"/>
    <property type="evidence" value="ECO:0007669"/>
    <property type="project" value="UniProtKB-SubCell"/>
</dbReference>
<keyword evidence="3" id="KW-0804">Transcription</keyword>
<dbReference type="Pfam" id="PF00249">
    <property type="entry name" value="Myb_DNA-binding"/>
    <property type="match status" value="1"/>
</dbReference>
<dbReference type="SUPFAM" id="SSF46689">
    <property type="entry name" value="Homeodomain-like"/>
    <property type="match status" value="1"/>
</dbReference>
<dbReference type="PANTHER" id="PTHR44042:SF67">
    <property type="entry name" value="MYB-LIKE PROTEIN I"/>
    <property type="match status" value="1"/>
</dbReference>
<dbReference type="GO" id="GO:0003677">
    <property type="term" value="F:DNA binding"/>
    <property type="evidence" value="ECO:0007669"/>
    <property type="project" value="InterPro"/>
</dbReference>
<dbReference type="EMBL" id="JAATIQ010000012">
    <property type="protein sequence ID" value="KAF4401653.1"/>
    <property type="molecule type" value="Genomic_DNA"/>
</dbReference>
<evidence type="ECO:0000259" key="5">
    <source>
        <dbReference type="PROSITE" id="PS50090"/>
    </source>
</evidence>
<evidence type="ECO:0000313" key="9">
    <source>
        <dbReference type="Proteomes" id="UP000583929"/>
    </source>
</evidence>
<sequence length="374" mass="43155">MAAMDDIDINVIPQEISFDRSSSNDDIDWGELDKLLEANNNNKMMNESIISTETIIMNDDQRSRRKLEIYRPSPLLLNRMSTTTTSSSTLTKTQENIFYTSDIVPAINVYPYWGQTNNQEPQMETINAFSIPIPATETRTRKVPSKNGRWTIIEHMLFLKGLNKFGYGQWTKICALLGGTRTPAQVSSHAQNYYNKMMKKEDEAGAVTKNKKMLNKRPVAAMARCGVALAETKACVALPNILDIVHLGWLIDYPAKPFLRLVFLVGLLVKHSCKASQSSFLYWHNDSPTRFFWKFMDISPIQDLSGMLLSGIFLVMLRDKHFFYNLSFHRKRFLDVVDPFMTRCHLPIPSHYPAFHNKHHNHYYLFKTNRSIWS</sequence>
<dbReference type="InterPro" id="IPR006447">
    <property type="entry name" value="Myb_dom_plants"/>
</dbReference>
<organism evidence="8 9">
    <name type="scientific">Cannabis sativa</name>
    <name type="common">Hemp</name>
    <name type="synonym">Marijuana</name>
    <dbReference type="NCBI Taxonomy" id="3483"/>
    <lineage>
        <taxon>Eukaryota</taxon>
        <taxon>Viridiplantae</taxon>
        <taxon>Streptophyta</taxon>
        <taxon>Embryophyta</taxon>
        <taxon>Tracheophyta</taxon>
        <taxon>Spermatophyta</taxon>
        <taxon>Magnoliopsida</taxon>
        <taxon>eudicotyledons</taxon>
        <taxon>Gunneridae</taxon>
        <taxon>Pentapetalae</taxon>
        <taxon>rosids</taxon>
        <taxon>fabids</taxon>
        <taxon>Rosales</taxon>
        <taxon>Cannabaceae</taxon>
        <taxon>Cannabis</taxon>
    </lineage>
</organism>
<evidence type="ECO:0000256" key="3">
    <source>
        <dbReference type="ARBA" id="ARBA00023163"/>
    </source>
</evidence>
<evidence type="ECO:0000256" key="1">
    <source>
        <dbReference type="ARBA" id="ARBA00004123"/>
    </source>
</evidence>
<accession>A0A7J6I2A5</accession>
<dbReference type="PROSITE" id="PS50090">
    <property type="entry name" value="MYB_LIKE"/>
    <property type="match status" value="1"/>
</dbReference>
<comment type="subcellular location">
    <subcellularLocation>
        <location evidence="1">Nucleus</location>
    </subcellularLocation>
</comment>
<dbReference type="InterPro" id="IPR017930">
    <property type="entry name" value="Myb_dom"/>
</dbReference>
<keyword evidence="2" id="KW-0805">Transcription regulation</keyword>
<dbReference type="Proteomes" id="UP000583929">
    <property type="component" value="Unassembled WGS sequence"/>
</dbReference>
<dbReference type="InterPro" id="IPR001005">
    <property type="entry name" value="SANT/Myb"/>
</dbReference>
<dbReference type="InterPro" id="IPR017884">
    <property type="entry name" value="SANT_dom"/>
</dbReference>
<comment type="caution">
    <text evidence="8">The sequence shown here is derived from an EMBL/GenBank/DDBJ whole genome shotgun (WGS) entry which is preliminary data.</text>
</comment>
<name>A0A7J6I2A5_CANSA</name>
<dbReference type="Gene3D" id="1.10.10.60">
    <property type="entry name" value="Homeodomain-like"/>
    <property type="match status" value="1"/>
</dbReference>
<keyword evidence="9" id="KW-1185">Reference proteome</keyword>
<dbReference type="PROSITE" id="PS51293">
    <property type="entry name" value="SANT"/>
    <property type="match status" value="1"/>
</dbReference>
<dbReference type="PANTHER" id="PTHR44042">
    <property type="entry name" value="DUPLICATED HOMEODOMAIN-LIKE SUPERFAMILY PROTEIN-RELATED"/>
    <property type="match status" value="1"/>
</dbReference>
<dbReference type="PROSITE" id="PS51294">
    <property type="entry name" value="HTH_MYB"/>
    <property type="match status" value="1"/>
</dbReference>
<keyword evidence="4" id="KW-0539">Nucleus</keyword>
<dbReference type="NCBIfam" id="TIGR01557">
    <property type="entry name" value="myb_SHAQKYF"/>
    <property type="match status" value="1"/>
</dbReference>